<evidence type="ECO:0000313" key="6">
    <source>
        <dbReference type="Proteomes" id="UP001357485"/>
    </source>
</evidence>
<gene>
    <name evidence="5" type="primary">VIP1_3</name>
    <name evidence="5" type="ORF">LTR16_011917</name>
</gene>
<dbReference type="InterPro" id="IPR037446">
    <property type="entry name" value="His_Pase_VIP1"/>
</dbReference>
<comment type="catalytic activity">
    <reaction evidence="1">
        <text>5-diphospho-1D-myo-inositol 1,2,3,4,6-pentakisphosphate + ATP + H(+) = 1,5-bis(diphospho)-1D-myo-inositol 2,3,4,6-tetrakisphosphate + ADP</text>
        <dbReference type="Rhea" id="RHEA:10276"/>
        <dbReference type="ChEBI" id="CHEBI:15378"/>
        <dbReference type="ChEBI" id="CHEBI:30616"/>
        <dbReference type="ChEBI" id="CHEBI:58628"/>
        <dbReference type="ChEBI" id="CHEBI:77983"/>
        <dbReference type="ChEBI" id="CHEBI:456216"/>
        <dbReference type="EC" id="2.7.4.24"/>
    </reaction>
    <physiologicalReaction direction="left-to-right" evidence="1">
        <dbReference type="Rhea" id="RHEA:10277"/>
    </physiologicalReaction>
</comment>
<evidence type="ECO:0000313" key="5">
    <source>
        <dbReference type="EMBL" id="KAK5037664.1"/>
    </source>
</evidence>
<proteinExistence type="predicted"/>
<protein>
    <submittedName>
        <fullName evidence="5">Inositol hexakisphosphate and diphosphoinositol-pentakisphosphate kinase</fullName>
    </submittedName>
</protein>
<accession>A0ABR0ITZ4</accession>
<evidence type="ECO:0000259" key="4">
    <source>
        <dbReference type="Pfam" id="PF18086"/>
    </source>
</evidence>
<sequence length="117" mass="12374">MPPVSLQSSPATLVSARPQPTLRRSRSRTLNQRGTSGSAGASSASPSSERGIQNTEGGKDSEAKTAPIGIIGVCALDSKARSKPSRNILNRLISNNEFEVVVFGDKVILDEEVANWP</sequence>
<name>A0ABR0ITZ4_9PEZI</name>
<feature type="compositionally biased region" description="Low complexity" evidence="3">
    <location>
        <begin position="34"/>
        <end position="48"/>
    </location>
</feature>
<comment type="catalytic activity">
    <reaction evidence="2">
        <text>1D-myo-inositol hexakisphosphate + ATP = 1-diphospho-1D-myo-inositol 2,3,4,5,6-pentakisphosphate + ADP</text>
        <dbReference type="Rhea" id="RHEA:37459"/>
        <dbReference type="ChEBI" id="CHEBI:30616"/>
        <dbReference type="ChEBI" id="CHEBI:58130"/>
        <dbReference type="ChEBI" id="CHEBI:74946"/>
        <dbReference type="ChEBI" id="CHEBI:456216"/>
        <dbReference type="EC" id="2.7.4.24"/>
    </reaction>
    <physiologicalReaction direction="left-to-right" evidence="2">
        <dbReference type="Rhea" id="RHEA:37460"/>
    </physiologicalReaction>
</comment>
<dbReference type="Pfam" id="PF18086">
    <property type="entry name" value="PPIP5K2_N"/>
    <property type="match status" value="1"/>
</dbReference>
<keyword evidence="5" id="KW-0418">Kinase</keyword>
<evidence type="ECO:0000256" key="3">
    <source>
        <dbReference type="SAM" id="MobiDB-lite"/>
    </source>
</evidence>
<feature type="region of interest" description="Disordered" evidence="3">
    <location>
        <begin position="1"/>
        <end position="64"/>
    </location>
</feature>
<keyword evidence="6" id="KW-1185">Reference proteome</keyword>
<dbReference type="Proteomes" id="UP001357485">
    <property type="component" value="Unassembled WGS sequence"/>
</dbReference>
<dbReference type="PANTHER" id="PTHR12750">
    <property type="entry name" value="DIPHOSPHOINOSITOL PENTAKISPHOSPHATE KINASE"/>
    <property type="match status" value="1"/>
</dbReference>
<dbReference type="EMBL" id="JAVRRA010028499">
    <property type="protein sequence ID" value="KAK5037664.1"/>
    <property type="molecule type" value="Genomic_DNA"/>
</dbReference>
<dbReference type="GO" id="GO:0016301">
    <property type="term" value="F:kinase activity"/>
    <property type="evidence" value="ECO:0007669"/>
    <property type="project" value="UniProtKB-KW"/>
</dbReference>
<feature type="non-terminal residue" evidence="5">
    <location>
        <position position="117"/>
    </location>
</feature>
<keyword evidence="5" id="KW-0808">Transferase</keyword>
<dbReference type="PANTHER" id="PTHR12750:SF9">
    <property type="entry name" value="INOSITOL HEXAKISPHOSPHATE AND DIPHOSPHOINOSITOL-PENTAKISPHOSPHATE KINASE"/>
    <property type="match status" value="1"/>
</dbReference>
<evidence type="ECO:0000256" key="2">
    <source>
        <dbReference type="ARBA" id="ARBA00034629"/>
    </source>
</evidence>
<feature type="domain" description="VIP1 N-terminal" evidence="4">
    <location>
        <begin position="70"/>
        <end position="117"/>
    </location>
</feature>
<comment type="caution">
    <text evidence="5">The sequence shown here is derived from an EMBL/GenBank/DDBJ whole genome shotgun (WGS) entry which is preliminary data.</text>
</comment>
<reference evidence="5 6" key="1">
    <citation type="submission" date="2023-08" db="EMBL/GenBank/DDBJ databases">
        <title>Black Yeasts Isolated from many extreme environments.</title>
        <authorList>
            <person name="Coleine C."/>
            <person name="Stajich J.E."/>
            <person name="Selbmann L."/>
        </authorList>
    </citation>
    <scope>NUCLEOTIDE SEQUENCE [LARGE SCALE GENOMIC DNA]</scope>
    <source>
        <strain evidence="5 6">CCFEE 536</strain>
    </source>
</reference>
<dbReference type="InterPro" id="IPR040557">
    <property type="entry name" value="VIP1_N"/>
</dbReference>
<evidence type="ECO:0000256" key="1">
    <source>
        <dbReference type="ARBA" id="ARBA00033696"/>
    </source>
</evidence>
<feature type="compositionally biased region" description="Polar residues" evidence="3">
    <location>
        <begin position="1"/>
        <end position="12"/>
    </location>
</feature>
<dbReference type="Gene3D" id="3.40.50.11950">
    <property type="match status" value="1"/>
</dbReference>
<organism evidence="5 6">
    <name type="scientific">Cryomyces antarcticus</name>
    <dbReference type="NCBI Taxonomy" id="329879"/>
    <lineage>
        <taxon>Eukaryota</taxon>
        <taxon>Fungi</taxon>
        <taxon>Dikarya</taxon>
        <taxon>Ascomycota</taxon>
        <taxon>Pezizomycotina</taxon>
        <taxon>Dothideomycetes</taxon>
        <taxon>Dothideomycetes incertae sedis</taxon>
        <taxon>Cryomyces</taxon>
    </lineage>
</organism>